<dbReference type="PROSITE" id="PS51178">
    <property type="entry name" value="PASTA"/>
    <property type="match status" value="1"/>
</dbReference>
<feature type="region of interest" description="Disordered" evidence="9">
    <location>
        <begin position="1"/>
        <end position="20"/>
    </location>
</feature>
<dbReference type="Pfam" id="PF03793">
    <property type="entry name" value="PASTA"/>
    <property type="match status" value="1"/>
</dbReference>
<dbReference type="SUPFAM" id="SSF53955">
    <property type="entry name" value="Lysozyme-like"/>
    <property type="match status" value="1"/>
</dbReference>
<dbReference type="InterPro" id="IPR012338">
    <property type="entry name" value="Beta-lactam/transpept-like"/>
</dbReference>
<evidence type="ECO:0000256" key="7">
    <source>
        <dbReference type="ARBA" id="ARBA00034000"/>
    </source>
</evidence>
<keyword evidence="4" id="KW-0808">Transferase</keyword>
<dbReference type="KEGG" id="lvi:G7068_12670"/>
<dbReference type="Gene3D" id="3.30.10.20">
    <property type="match status" value="2"/>
</dbReference>
<evidence type="ECO:0000256" key="3">
    <source>
        <dbReference type="ARBA" id="ARBA00022676"/>
    </source>
</evidence>
<keyword evidence="10" id="KW-1133">Transmembrane helix</keyword>
<feature type="transmembrane region" description="Helical" evidence="10">
    <location>
        <begin position="21"/>
        <end position="44"/>
    </location>
</feature>
<keyword evidence="13" id="KW-1185">Reference proteome</keyword>
<dbReference type="SUPFAM" id="SSF56601">
    <property type="entry name" value="beta-lactamase/transpeptidase-like"/>
    <property type="match status" value="1"/>
</dbReference>
<keyword evidence="1" id="KW-0121">Carboxypeptidase</keyword>
<dbReference type="CDD" id="cd06577">
    <property type="entry name" value="PASTA_pknB"/>
    <property type="match status" value="1"/>
</dbReference>
<gene>
    <name evidence="12" type="ORF">G7068_12670</name>
</gene>
<keyword evidence="3" id="KW-0328">Glycosyltransferase</keyword>
<dbReference type="GO" id="GO:0008955">
    <property type="term" value="F:peptidoglycan glycosyltransferase activity"/>
    <property type="evidence" value="ECO:0007669"/>
    <property type="project" value="UniProtKB-EC"/>
</dbReference>
<keyword evidence="2" id="KW-0645">Protease</keyword>
<sequence>MTQRTPQSSQTRPVKPPSAGGAAGGAIGALAMSMVAGVLVAAAVTPVVALSGMAATTAVDVFEKLPNHLNPSQLAEASTLYAKNAEGVYEEIAVVYDQDRRTAKWEDISQFVKDATVAEEDPRFYTHGGVDILSSGRAVLQNATGSGYSGASTVTMQYVRNVLIQDALAIPDEEKSEAAYKAAMKDSIDRKLKEMRLAISIEKKYSKDDILLGYLNIALFGRKIYGIESAANYYFSKSAKDLTLAEAASLVATVNNPSKLQIDIKEKIPANKERRDKILNSMLRHGKITQAQFDEAIATEVTPKITTREPGCFVAEQRRGVGAFCDYVLRTIKKDRKFGETPEESAFNFSRGGYKIYTTIDLGMQEAALRATQENVAPLMEGINVGSATSSVEVGTGRVLAMTQNRPYNNAEDFLSLHPEFTTINYNTNYEDGGSSGFQVGSTFKPITLAEWIRNGNSVQDIVNVNGRTVQENSLRASCMPDKVYGFGSFTFTNDNMGTTGNRSVLTAIANSVNGGLVSMQQKLDLCDTISMAQKLGIYRASDQPVWTQEDVDAERTTQDQVGKNKLLTLHGKPRELTLAPSNVYGGVDEIAPITMASAFGAFAGDGTVCEPSPIDEILDTDDKPVAFTKGKCTEAISPEVAAGVAYALQYAVTNGLADHAKSTRNIPHLAKTGTTDHVIDNWTVGASTKVATATWVGNAGPTQLADGSWERVSTQGFLGPNGALLMEADQRIWPAVMDVADANYGGESFRPPSEASVRQNTAQIPDLRGKSYDEAAAMLTRIGFAPANGGEVDSSVPPGQVASTEPAAGATVAVGSGITIFVSNGRASAIPDGLIGEIGSSAEATLNGAGFTSVTSVCEAGGKIDKRKHRVVSVDPASGTEVPFSQQIQLTLACSKP</sequence>
<dbReference type="PANTHER" id="PTHR32282">
    <property type="entry name" value="BINDING PROTEIN TRANSPEPTIDASE, PUTATIVE-RELATED"/>
    <property type="match status" value="1"/>
</dbReference>
<dbReference type="InterPro" id="IPR005543">
    <property type="entry name" value="PASTA_dom"/>
</dbReference>
<evidence type="ECO:0000313" key="12">
    <source>
        <dbReference type="EMBL" id="QIK63955.1"/>
    </source>
</evidence>
<evidence type="ECO:0000256" key="1">
    <source>
        <dbReference type="ARBA" id="ARBA00022645"/>
    </source>
</evidence>
<dbReference type="InterPro" id="IPR050396">
    <property type="entry name" value="Glycosyltr_51/Transpeptidase"/>
</dbReference>
<dbReference type="InterPro" id="IPR036950">
    <property type="entry name" value="PBP_transglycosylase"/>
</dbReference>
<protein>
    <submittedName>
        <fullName evidence="12">PASTA domain-containing protein</fullName>
    </submittedName>
</protein>
<evidence type="ECO:0000256" key="10">
    <source>
        <dbReference type="SAM" id="Phobius"/>
    </source>
</evidence>
<dbReference type="InterPro" id="IPR001264">
    <property type="entry name" value="Glyco_trans_51"/>
</dbReference>
<dbReference type="Gene3D" id="1.10.3810.10">
    <property type="entry name" value="Biosynthetic peptidoglycan transglycosylase-like"/>
    <property type="match status" value="1"/>
</dbReference>
<feature type="compositionally biased region" description="Polar residues" evidence="9">
    <location>
        <begin position="1"/>
        <end position="12"/>
    </location>
</feature>
<keyword evidence="6" id="KW-0511">Multifunctional enzyme</keyword>
<keyword evidence="10" id="KW-0812">Transmembrane</keyword>
<dbReference type="GO" id="GO:0030288">
    <property type="term" value="C:outer membrane-bounded periplasmic space"/>
    <property type="evidence" value="ECO:0007669"/>
    <property type="project" value="TreeGrafter"/>
</dbReference>
<dbReference type="Pfam" id="PF00905">
    <property type="entry name" value="Transpeptidase"/>
    <property type="match status" value="1"/>
</dbReference>
<evidence type="ECO:0000256" key="4">
    <source>
        <dbReference type="ARBA" id="ARBA00022679"/>
    </source>
</evidence>
<dbReference type="Pfam" id="PF00912">
    <property type="entry name" value="Transgly"/>
    <property type="match status" value="1"/>
</dbReference>
<dbReference type="EMBL" id="CP049863">
    <property type="protein sequence ID" value="QIK63955.1"/>
    <property type="molecule type" value="Genomic_DNA"/>
</dbReference>
<reference evidence="12 13" key="1">
    <citation type="submission" date="2020-03" db="EMBL/GenBank/DDBJ databases">
        <title>Leucobacter sp. nov., isolated from beetles.</title>
        <authorList>
            <person name="Hyun D.-W."/>
            <person name="Bae J.-W."/>
        </authorList>
    </citation>
    <scope>NUCLEOTIDE SEQUENCE [LARGE SCALE GENOMIC DNA]</scope>
    <source>
        <strain evidence="12 13">HDW9C</strain>
    </source>
</reference>
<feature type="domain" description="PASTA" evidence="11">
    <location>
        <begin position="759"/>
        <end position="825"/>
    </location>
</feature>
<organism evidence="12 13">
    <name type="scientific">Leucobacter viscericola</name>
    <dbReference type="NCBI Taxonomy" id="2714935"/>
    <lineage>
        <taxon>Bacteria</taxon>
        <taxon>Bacillati</taxon>
        <taxon>Actinomycetota</taxon>
        <taxon>Actinomycetes</taxon>
        <taxon>Micrococcales</taxon>
        <taxon>Microbacteriaceae</taxon>
        <taxon>Leucobacter</taxon>
    </lineage>
</organism>
<evidence type="ECO:0000313" key="13">
    <source>
        <dbReference type="Proteomes" id="UP000502677"/>
    </source>
</evidence>
<proteinExistence type="predicted"/>
<keyword evidence="5" id="KW-0378">Hydrolase</keyword>
<dbReference type="PANTHER" id="PTHR32282:SF33">
    <property type="entry name" value="PEPTIDOGLYCAN GLYCOSYLTRANSFERASE"/>
    <property type="match status" value="1"/>
</dbReference>
<dbReference type="GO" id="GO:0009002">
    <property type="term" value="F:serine-type D-Ala-D-Ala carboxypeptidase activity"/>
    <property type="evidence" value="ECO:0007669"/>
    <property type="project" value="UniProtKB-EC"/>
</dbReference>
<keyword evidence="10" id="KW-0472">Membrane</keyword>
<dbReference type="InterPro" id="IPR001460">
    <property type="entry name" value="PCN-bd_Tpept"/>
</dbReference>
<dbReference type="SMART" id="SM00740">
    <property type="entry name" value="PASTA"/>
    <property type="match status" value="2"/>
</dbReference>
<evidence type="ECO:0000256" key="9">
    <source>
        <dbReference type="SAM" id="MobiDB-lite"/>
    </source>
</evidence>
<accession>A0A6G7XHB4</accession>
<dbReference type="Gene3D" id="3.40.710.10">
    <property type="entry name" value="DD-peptidase/beta-lactamase superfamily"/>
    <property type="match status" value="1"/>
</dbReference>
<comment type="catalytic activity">
    <reaction evidence="7">
        <text>Preferential cleavage: (Ac)2-L-Lys-D-Ala-|-D-Ala. Also transpeptidation of peptidyl-alanyl moieties that are N-acyl substituents of D-alanine.</text>
        <dbReference type="EC" id="3.4.16.4"/>
    </reaction>
</comment>
<evidence type="ECO:0000256" key="2">
    <source>
        <dbReference type="ARBA" id="ARBA00022670"/>
    </source>
</evidence>
<evidence type="ECO:0000256" key="8">
    <source>
        <dbReference type="ARBA" id="ARBA00049902"/>
    </source>
</evidence>
<dbReference type="GO" id="GO:0009252">
    <property type="term" value="P:peptidoglycan biosynthetic process"/>
    <property type="evidence" value="ECO:0007669"/>
    <property type="project" value="TreeGrafter"/>
</dbReference>
<dbReference type="InterPro" id="IPR023346">
    <property type="entry name" value="Lysozyme-like_dom_sf"/>
</dbReference>
<evidence type="ECO:0000256" key="5">
    <source>
        <dbReference type="ARBA" id="ARBA00022801"/>
    </source>
</evidence>
<dbReference type="GO" id="GO:0006508">
    <property type="term" value="P:proteolysis"/>
    <property type="evidence" value="ECO:0007669"/>
    <property type="project" value="UniProtKB-KW"/>
</dbReference>
<name>A0A6G7XHB4_9MICO</name>
<dbReference type="GO" id="GO:0008658">
    <property type="term" value="F:penicillin binding"/>
    <property type="evidence" value="ECO:0007669"/>
    <property type="project" value="InterPro"/>
</dbReference>
<evidence type="ECO:0000259" key="11">
    <source>
        <dbReference type="PROSITE" id="PS51178"/>
    </source>
</evidence>
<comment type="catalytic activity">
    <reaction evidence="8">
        <text>[GlcNAc-(1-&gt;4)-Mur2Ac(oyl-L-Ala-gamma-D-Glu-L-Lys-D-Ala-D-Ala)](n)-di-trans,octa-cis-undecaprenyl diphosphate + beta-D-GlcNAc-(1-&gt;4)-Mur2Ac(oyl-L-Ala-gamma-D-Glu-L-Lys-D-Ala-D-Ala)-di-trans,octa-cis-undecaprenyl diphosphate = [GlcNAc-(1-&gt;4)-Mur2Ac(oyl-L-Ala-gamma-D-Glu-L-Lys-D-Ala-D-Ala)](n+1)-di-trans,octa-cis-undecaprenyl diphosphate + di-trans,octa-cis-undecaprenyl diphosphate + H(+)</text>
        <dbReference type="Rhea" id="RHEA:23708"/>
        <dbReference type="Rhea" id="RHEA-COMP:9602"/>
        <dbReference type="Rhea" id="RHEA-COMP:9603"/>
        <dbReference type="ChEBI" id="CHEBI:15378"/>
        <dbReference type="ChEBI" id="CHEBI:58405"/>
        <dbReference type="ChEBI" id="CHEBI:60033"/>
        <dbReference type="ChEBI" id="CHEBI:78435"/>
        <dbReference type="EC" id="2.4.99.28"/>
    </reaction>
</comment>
<evidence type="ECO:0000256" key="6">
    <source>
        <dbReference type="ARBA" id="ARBA00023268"/>
    </source>
</evidence>
<dbReference type="AlphaFoldDB" id="A0A6G7XHB4"/>
<dbReference type="Proteomes" id="UP000502677">
    <property type="component" value="Chromosome"/>
</dbReference>